<dbReference type="GO" id="GO:0017089">
    <property type="term" value="F:glycolipid transfer activity"/>
    <property type="evidence" value="ECO:0007669"/>
    <property type="project" value="TreeGrafter"/>
</dbReference>
<sequence length="193" mass="21786">MNGRRFRLIAILAPLVALALGSFWLFEVMRRASDEVIPTPERKEPDFYVEKFSYVKMTKSGKAQYHFSGTRMTHNPQDDSYDIELPVVKNLRGANGPMTLRAKRATVNSDNSQIHMYENVRMDRPATADSEAMRLLSDYLLVLPDDDVVKSDKPVEIHLGQSVLTGTGMFANNATRELRLAGNVHGTYQAPQR</sequence>
<dbReference type="Gene3D" id="2.60.450.10">
    <property type="entry name" value="Lipopolysaccharide (LPS) transport protein A like domain"/>
    <property type="match status" value="1"/>
</dbReference>
<gene>
    <name evidence="6" type="primary">lptC</name>
    <name evidence="6" type="ORF">D3871_15065</name>
</gene>
<comment type="caution">
    <text evidence="6">The sequence shown here is derived from an EMBL/GenBank/DDBJ whole genome shotgun (WGS) entry which is preliminary data.</text>
</comment>
<keyword evidence="2" id="KW-0997">Cell inner membrane</keyword>
<protein>
    <submittedName>
        <fullName evidence="6">LPS export ABC transporter periplasmic protein LptC</fullName>
    </submittedName>
</protein>
<proteinExistence type="predicted"/>
<dbReference type="NCBIfam" id="TIGR04409">
    <property type="entry name" value="LptC_YrbK"/>
    <property type="match status" value="1"/>
</dbReference>
<evidence type="ECO:0000256" key="1">
    <source>
        <dbReference type="ARBA" id="ARBA00022475"/>
    </source>
</evidence>
<keyword evidence="7" id="KW-1185">Reference proteome</keyword>
<name>A0A3A3FWJ0_9BURK</name>
<reference evidence="7" key="1">
    <citation type="submission" date="2018-09" db="EMBL/GenBank/DDBJ databases">
        <authorList>
            <person name="Zhu H."/>
        </authorList>
    </citation>
    <scope>NUCLEOTIDE SEQUENCE [LARGE SCALE GENOMIC DNA]</scope>
    <source>
        <strain evidence="7">K1R23-30</strain>
    </source>
</reference>
<dbReference type="OrthoDB" id="8589410at2"/>
<keyword evidence="3" id="KW-0812">Transmembrane</keyword>
<dbReference type="InterPro" id="IPR026265">
    <property type="entry name" value="LptC"/>
</dbReference>
<keyword evidence="1" id="KW-1003">Cell membrane</keyword>
<organism evidence="6 7">
    <name type="scientific">Noviherbaspirillum saxi</name>
    <dbReference type="NCBI Taxonomy" id="2320863"/>
    <lineage>
        <taxon>Bacteria</taxon>
        <taxon>Pseudomonadati</taxon>
        <taxon>Pseudomonadota</taxon>
        <taxon>Betaproteobacteria</taxon>
        <taxon>Burkholderiales</taxon>
        <taxon>Oxalobacteraceae</taxon>
        <taxon>Noviherbaspirillum</taxon>
    </lineage>
</organism>
<dbReference type="Proteomes" id="UP000265955">
    <property type="component" value="Unassembled WGS sequence"/>
</dbReference>
<evidence type="ECO:0000313" key="6">
    <source>
        <dbReference type="EMBL" id="RJF99694.1"/>
    </source>
</evidence>
<dbReference type="RefSeq" id="WP_119769643.1">
    <property type="nucleotide sequence ID" value="NZ_QYUO01000001.1"/>
</dbReference>
<dbReference type="InterPro" id="IPR010664">
    <property type="entry name" value="LipoPS_assembly_LptC-rel"/>
</dbReference>
<dbReference type="GO" id="GO:0005886">
    <property type="term" value="C:plasma membrane"/>
    <property type="evidence" value="ECO:0007669"/>
    <property type="project" value="InterPro"/>
</dbReference>
<evidence type="ECO:0000256" key="4">
    <source>
        <dbReference type="ARBA" id="ARBA00022989"/>
    </source>
</evidence>
<evidence type="ECO:0000256" key="2">
    <source>
        <dbReference type="ARBA" id="ARBA00022519"/>
    </source>
</evidence>
<evidence type="ECO:0000313" key="7">
    <source>
        <dbReference type="Proteomes" id="UP000265955"/>
    </source>
</evidence>
<dbReference type="InterPro" id="IPR052363">
    <property type="entry name" value="LPS_export_LptC"/>
</dbReference>
<dbReference type="PANTHER" id="PTHR37481">
    <property type="entry name" value="LIPOPOLYSACCHARIDE EXPORT SYSTEM PROTEIN LPTC"/>
    <property type="match status" value="1"/>
</dbReference>
<dbReference type="PANTHER" id="PTHR37481:SF1">
    <property type="entry name" value="LIPOPOLYSACCHARIDE EXPORT SYSTEM PROTEIN LPTC"/>
    <property type="match status" value="1"/>
</dbReference>
<dbReference type="Pfam" id="PF06835">
    <property type="entry name" value="LptC"/>
    <property type="match status" value="1"/>
</dbReference>
<dbReference type="AlphaFoldDB" id="A0A3A3FWJ0"/>
<evidence type="ECO:0000256" key="5">
    <source>
        <dbReference type="ARBA" id="ARBA00023136"/>
    </source>
</evidence>
<keyword evidence="5" id="KW-0472">Membrane</keyword>
<evidence type="ECO:0000256" key="3">
    <source>
        <dbReference type="ARBA" id="ARBA00022692"/>
    </source>
</evidence>
<dbReference type="GO" id="GO:0030288">
    <property type="term" value="C:outer membrane-bounded periplasmic space"/>
    <property type="evidence" value="ECO:0007669"/>
    <property type="project" value="TreeGrafter"/>
</dbReference>
<accession>A0A3A3FWJ0</accession>
<keyword evidence="4" id="KW-1133">Transmembrane helix</keyword>
<dbReference type="EMBL" id="QYUO01000001">
    <property type="protein sequence ID" value="RJF99694.1"/>
    <property type="molecule type" value="Genomic_DNA"/>
</dbReference>
<dbReference type="GO" id="GO:0015221">
    <property type="term" value="F:lipopolysaccharide transmembrane transporter activity"/>
    <property type="evidence" value="ECO:0007669"/>
    <property type="project" value="InterPro"/>
</dbReference>